<reference evidence="2" key="1">
    <citation type="submission" date="2021-09" db="EMBL/GenBank/DDBJ databases">
        <authorList>
            <consortium name="AG Swart"/>
            <person name="Singh M."/>
            <person name="Singh A."/>
            <person name="Seah K."/>
            <person name="Emmerich C."/>
        </authorList>
    </citation>
    <scope>NUCLEOTIDE SEQUENCE</scope>
    <source>
        <strain evidence="2">ATCC30299</strain>
    </source>
</reference>
<dbReference type="AlphaFoldDB" id="A0AAU9IV71"/>
<protein>
    <submittedName>
        <fullName evidence="2">Uncharacterized protein</fullName>
    </submittedName>
</protein>
<keyword evidence="1" id="KW-1133">Transmembrane helix</keyword>
<evidence type="ECO:0000313" key="2">
    <source>
        <dbReference type="EMBL" id="CAG9313405.1"/>
    </source>
</evidence>
<proteinExistence type="predicted"/>
<evidence type="ECO:0000256" key="1">
    <source>
        <dbReference type="SAM" id="Phobius"/>
    </source>
</evidence>
<organism evidence="2 3">
    <name type="scientific">Blepharisma stoltei</name>
    <dbReference type="NCBI Taxonomy" id="1481888"/>
    <lineage>
        <taxon>Eukaryota</taxon>
        <taxon>Sar</taxon>
        <taxon>Alveolata</taxon>
        <taxon>Ciliophora</taxon>
        <taxon>Postciliodesmatophora</taxon>
        <taxon>Heterotrichea</taxon>
        <taxon>Heterotrichida</taxon>
        <taxon>Blepharismidae</taxon>
        <taxon>Blepharisma</taxon>
    </lineage>
</organism>
<name>A0AAU9IV71_9CILI</name>
<keyword evidence="1" id="KW-0472">Membrane</keyword>
<sequence length="132" mass="15460">MYAEKLATISGFIFAISDEYLAEVPFAFVDLIFEIKKTALLSNQHKIAKDYWNKTPFHFIWNFGNPFLFFLTVPVTPNPWFAKILNNLGFEYQSPQYKWYQFDLNSPISFSVTAITILFSIFADFRVNFIIS</sequence>
<keyword evidence="3" id="KW-1185">Reference proteome</keyword>
<feature type="transmembrane region" description="Helical" evidence="1">
    <location>
        <begin position="108"/>
        <end position="127"/>
    </location>
</feature>
<dbReference type="Proteomes" id="UP001162131">
    <property type="component" value="Unassembled WGS sequence"/>
</dbReference>
<evidence type="ECO:0000313" key="3">
    <source>
        <dbReference type="Proteomes" id="UP001162131"/>
    </source>
</evidence>
<dbReference type="EMBL" id="CAJZBQ010000010">
    <property type="protein sequence ID" value="CAG9313405.1"/>
    <property type="molecule type" value="Genomic_DNA"/>
</dbReference>
<keyword evidence="1" id="KW-0812">Transmembrane</keyword>
<accession>A0AAU9IV71</accession>
<comment type="caution">
    <text evidence="2">The sequence shown here is derived from an EMBL/GenBank/DDBJ whole genome shotgun (WGS) entry which is preliminary data.</text>
</comment>
<gene>
    <name evidence="2" type="ORF">BSTOLATCC_MIC8762</name>
</gene>